<dbReference type="OrthoDB" id="253051at2"/>
<feature type="chain" id="PRO_5020247621" evidence="3">
    <location>
        <begin position="23"/>
        <end position="339"/>
    </location>
</feature>
<keyword evidence="1 5" id="KW-0378">Hydrolase</keyword>
<gene>
    <name evidence="5" type="ORF">CLV32_1283</name>
</gene>
<evidence type="ECO:0000259" key="4">
    <source>
        <dbReference type="Pfam" id="PF01156"/>
    </source>
</evidence>
<evidence type="ECO:0000313" key="5">
    <source>
        <dbReference type="EMBL" id="TDO22316.1"/>
    </source>
</evidence>
<dbReference type="Pfam" id="PF01156">
    <property type="entry name" value="IU_nuc_hydro"/>
    <property type="match status" value="1"/>
</dbReference>
<dbReference type="EMBL" id="SNWM01000002">
    <property type="protein sequence ID" value="TDO22316.1"/>
    <property type="molecule type" value="Genomic_DNA"/>
</dbReference>
<protein>
    <submittedName>
        <fullName evidence="5">Inosine-uridine preferring nucleoside hydrolase</fullName>
    </submittedName>
</protein>
<evidence type="ECO:0000256" key="3">
    <source>
        <dbReference type="SAM" id="SignalP"/>
    </source>
</evidence>
<evidence type="ECO:0000256" key="2">
    <source>
        <dbReference type="ARBA" id="ARBA00023295"/>
    </source>
</evidence>
<dbReference type="RefSeq" id="WP_133553577.1">
    <property type="nucleotide sequence ID" value="NZ_SNWM01000002.1"/>
</dbReference>
<keyword evidence="2" id="KW-0326">Glycosidase</keyword>
<feature type="domain" description="Inosine/uridine-preferring nucleoside hydrolase" evidence="4">
    <location>
        <begin position="35"/>
        <end position="269"/>
    </location>
</feature>
<accession>A0A4R6IK45</accession>
<name>A0A4R6IK45_9SPHI</name>
<keyword evidence="3" id="KW-0732">Signal</keyword>
<dbReference type="PANTHER" id="PTHR12304:SF4">
    <property type="entry name" value="URIDINE NUCLEOSIDASE"/>
    <property type="match status" value="1"/>
</dbReference>
<dbReference type="SUPFAM" id="SSF53590">
    <property type="entry name" value="Nucleoside hydrolase"/>
    <property type="match status" value="1"/>
</dbReference>
<feature type="signal peptide" evidence="3">
    <location>
        <begin position="1"/>
        <end position="22"/>
    </location>
</feature>
<dbReference type="InterPro" id="IPR023186">
    <property type="entry name" value="IUNH"/>
</dbReference>
<reference evidence="5 6" key="1">
    <citation type="submission" date="2019-03" db="EMBL/GenBank/DDBJ databases">
        <title>Genomic Encyclopedia of Archaeal and Bacterial Type Strains, Phase II (KMG-II): from individual species to whole genera.</title>
        <authorList>
            <person name="Goeker M."/>
        </authorList>
    </citation>
    <scope>NUCLEOTIDE SEQUENCE [LARGE SCALE GENOMIC DNA]</scope>
    <source>
        <strain evidence="5 6">DSM 19034</strain>
    </source>
</reference>
<dbReference type="Gene3D" id="3.90.245.10">
    <property type="entry name" value="Ribonucleoside hydrolase-like"/>
    <property type="match status" value="1"/>
</dbReference>
<dbReference type="InterPro" id="IPR036452">
    <property type="entry name" value="Ribo_hydro-like"/>
</dbReference>
<dbReference type="AlphaFoldDB" id="A0A4R6IK45"/>
<proteinExistence type="predicted"/>
<dbReference type="GO" id="GO:0008477">
    <property type="term" value="F:purine nucleosidase activity"/>
    <property type="evidence" value="ECO:0007669"/>
    <property type="project" value="TreeGrafter"/>
</dbReference>
<sequence>MIRKITYTTILLFVLGATSGFAQQDTILIKPRIRVMIDNDFSGDPDGLFQLVHHLLSPSVKITGVIGSHLKKNDPFDPSTVTADHAVEKATEVIRLLGMERSVPVYAGSNTGLDNSQVPKVSAAAQAIVREAMRTDTKLPLYIVCGAGLTDVASAYLIEPKIAEKITLVWIGGPEYEGLAFLPPGSKGPEYNLAIDIKAVQTVFNSSKIPVWQVPRNAYRQTLLSYSELSARIKPQGKVGLYLYQSIEKLMGRLAKVNYSIGETYIIGDSPLVLLTALQSSFEADPSSSDYVLRKSPKINDEGFYEANAAGRTIRVYTRLDTRLMFDDLFAKLSLIKNN</sequence>
<comment type="caution">
    <text evidence="5">The sequence shown here is derived from an EMBL/GenBank/DDBJ whole genome shotgun (WGS) entry which is preliminary data.</text>
</comment>
<dbReference type="GO" id="GO:0005829">
    <property type="term" value="C:cytosol"/>
    <property type="evidence" value="ECO:0007669"/>
    <property type="project" value="TreeGrafter"/>
</dbReference>
<evidence type="ECO:0000313" key="6">
    <source>
        <dbReference type="Proteomes" id="UP000295499"/>
    </source>
</evidence>
<dbReference type="PANTHER" id="PTHR12304">
    <property type="entry name" value="INOSINE-URIDINE PREFERRING NUCLEOSIDE HYDROLASE"/>
    <property type="match status" value="1"/>
</dbReference>
<dbReference type="Proteomes" id="UP000295499">
    <property type="component" value="Unassembled WGS sequence"/>
</dbReference>
<dbReference type="GO" id="GO:0006152">
    <property type="term" value="P:purine nucleoside catabolic process"/>
    <property type="evidence" value="ECO:0007669"/>
    <property type="project" value="TreeGrafter"/>
</dbReference>
<organism evidence="5 6">
    <name type="scientific">Pedobacter duraquae</name>
    <dbReference type="NCBI Taxonomy" id="425511"/>
    <lineage>
        <taxon>Bacteria</taxon>
        <taxon>Pseudomonadati</taxon>
        <taxon>Bacteroidota</taxon>
        <taxon>Sphingobacteriia</taxon>
        <taxon>Sphingobacteriales</taxon>
        <taxon>Sphingobacteriaceae</taxon>
        <taxon>Pedobacter</taxon>
    </lineage>
</organism>
<evidence type="ECO:0000256" key="1">
    <source>
        <dbReference type="ARBA" id="ARBA00022801"/>
    </source>
</evidence>
<dbReference type="InterPro" id="IPR001910">
    <property type="entry name" value="Inosine/uridine_hydrolase_dom"/>
</dbReference>
<keyword evidence="6" id="KW-1185">Reference proteome</keyword>